<evidence type="ECO:0000256" key="1">
    <source>
        <dbReference type="PROSITE-ProRule" id="PRU00023"/>
    </source>
</evidence>
<dbReference type="PROSITE" id="PS50088">
    <property type="entry name" value="ANK_REPEAT"/>
    <property type="match status" value="3"/>
</dbReference>
<dbReference type="PANTHER" id="PTHR24128:SF61">
    <property type="entry name" value="ANKYRIN REPEAT-CONTAINING PROTEIN BDA1-LIKE"/>
    <property type="match status" value="1"/>
</dbReference>
<dbReference type="EMBL" id="CM018052">
    <property type="protein sequence ID" value="KAA8515824.1"/>
    <property type="molecule type" value="Genomic_DNA"/>
</dbReference>
<sequence>MDRRLFEAAWTGNVEYLLQLMKDDPCILSAAALAGAETPLHIACMAGHLSFAKVVMKLRQEFAGELNQDGFSPLHIASANGYVEMVKELLKADHNLCLVKGRQRRIPLHSAAIKGRVDVIRELLSASGDSIAEVTARGETALHLAVKNNQFEAFKVLAEHLKQFSKEKDVLNKKDEHGNTILHLAVSRKQYEVVDLMLEEHVT</sequence>
<organism evidence="2 3">
    <name type="scientific">Nyssa sinensis</name>
    <dbReference type="NCBI Taxonomy" id="561372"/>
    <lineage>
        <taxon>Eukaryota</taxon>
        <taxon>Viridiplantae</taxon>
        <taxon>Streptophyta</taxon>
        <taxon>Embryophyta</taxon>
        <taxon>Tracheophyta</taxon>
        <taxon>Spermatophyta</taxon>
        <taxon>Magnoliopsida</taxon>
        <taxon>eudicotyledons</taxon>
        <taxon>Gunneridae</taxon>
        <taxon>Pentapetalae</taxon>
        <taxon>asterids</taxon>
        <taxon>Cornales</taxon>
        <taxon>Nyssaceae</taxon>
        <taxon>Nyssa</taxon>
    </lineage>
</organism>
<dbReference type="PANTHER" id="PTHR24128">
    <property type="entry name" value="HOMEOBOX PROTEIN WARIAI"/>
    <property type="match status" value="1"/>
</dbReference>
<dbReference type="PROSITE" id="PS50297">
    <property type="entry name" value="ANK_REP_REGION"/>
    <property type="match status" value="3"/>
</dbReference>
<dbReference type="SMART" id="SM00248">
    <property type="entry name" value="ANK"/>
    <property type="match status" value="5"/>
</dbReference>
<dbReference type="Gene3D" id="1.25.40.20">
    <property type="entry name" value="Ankyrin repeat-containing domain"/>
    <property type="match status" value="2"/>
</dbReference>
<dbReference type="Pfam" id="PF12796">
    <property type="entry name" value="Ank_2"/>
    <property type="match status" value="2"/>
</dbReference>
<dbReference type="OrthoDB" id="674805at2759"/>
<dbReference type="InterPro" id="IPR036770">
    <property type="entry name" value="Ankyrin_rpt-contain_sf"/>
</dbReference>
<dbReference type="AlphaFoldDB" id="A0A5J4ZDF7"/>
<reference evidence="2 3" key="1">
    <citation type="submission" date="2019-09" db="EMBL/GenBank/DDBJ databases">
        <title>A chromosome-level genome assembly of the Chinese tupelo Nyssa sinensis.</title>
        <authorList>
            <person name="Yang X."/>
            <person name="Kang M."/>
            <person name="Yang Y."/>
            <person name="Xiong H."/>
            <person name="Wang M."/>
            <person name="Zhang Z."/>
            <person name="Wang Z."/>
            <person name="Wu H."/>
            <person name="Ma T."/>
            <person name="Liu J."/>
            <person name="Xi Z."/>
        </authorList>
    </citation>
    <scope>NUCLEOTIDE SEQUENCE [LARGE SCALE GENOMIC DNA]</scope>
    <source>
        <strain evidence="2">J267</strain>
        <tissue evidence="2">Leaf</tissue>
    </source>
</reference>
<keyword evidence="3" id="KW-1185">Reference proteome</keyword>
<keyword evidence="1" id="KW-0040">ANK repeat</keyword>
<gene>
    <name evidence="2" type="ORF">F0562_018565</name>
</gene>
<name>A0A5J4ZDF7_9ASTE</name>
<protein>
    <submittedName>
        <fullName evidence="2">Uncharacterized protein</fullName>
    </submittedName>
</protein>
<accession>A0A5J4ZDF7</accession>
<evidence type="ECO:0000313" key="3">
    <source>
        <dbReference type="Proteomes" id="UP000325577"/>
    </source>
</evidence>
<dbReference type="SUPFAM" id="SSF48403">
    <property type="entry name" value="Ankyrin repeat"/>
    <property type="match status" value="1"/>
</dbReference>
<dbReference type="InterPro" id="IPR002110">
    <property type="entry name" value="Ankyrin_rpt"/>
</dbReference>
<proteinExistence type="predicted"/>
<feature type="repeat" description="ANK" evidence="1">
    <location>
        <begin position="177"/>
        <end position="203"/>
    </location>
</feature>
<feature type="repeat" description="ANK" evidence="1">
    <location>
        <begin position="69"/>
        <end position="101"/>
    </location>
</feature>
<evidence type="ECO:0000313" key="2">
    <source>
        <dbReference type="EMBL" id="KAA8515824.1"/>
    </source>
</evidence>
<feature type="repeat" description="ANK" evidence="1">
    <location>
        <begin position="137"/>
        <end position="160"/>
    </location>
</feature>
<dbReference type="Proteomes" id="UP000325577">
    <property type="component" value="Linkage Group LG9"/>
</dbReference>